<comment type="catalytic activity">
    <reaction evidence="1">
        <text>Hydrolysis of terminal non-reducing alpha-L-rhamnose residues in alpha-L-rhamnosides.</text>
        <dbReference type="EC" id="3.2.1.40"/>
    </reaction>
</comment>
<evidence type="ECO:0000313" key="8">
    <source>
        <dbReference type="EMBL" id="WFT75320.1"/>
    </source>
</evidence>
<dbReference type="InterPro" id="IPR035398">
    <property type="entry name" value="Bac_rhamnosid_C"/>
</dbReference>
<dbReference type="EMBL" id="CP121671">
    <property type="protein sequence ID" value="WFT75320.1"/>
    <property type="molecule type" value="Genomic_DNA"/>
</dbReference>
<protein>
    <recommendedName>
        <fullName evidence="2">alpha-L-rhamnosidase</fullName>
        <ecNumber evidence="2">3.2.1.40</ecNumber>
    </recommendedName>
</protein>
<dbReference type="PANTHER" id="PTHR33307:SF6">
    <property type="entry name" value="ALPHA-RHAMNOSIDASE (EUROFUNG)-RELATED"/>
    <property type="match status" value="1"/>
</dbReference>
<dbReference type="RefSeq" id="WP_283077285.1">
    <property type="nucleotide sequence ID" value="NZ_CP121671.1"/>
</dbReference>
<evidence type="ECO:0000259" key="7">
    <source>
        <dbReference type="Pfam" id="PF17390"/>
    </source>
</evidence>
<dbReference type="PIRSF" id="PIRSF010631">
    <property type="entry name" value="A-rhamnsds"/>
    <property type="match status" value="1"/>
</dbReference>
<feature type="domain" description="Alpha-L-rhamnosidase C-terminal" evidence="7">
    <location>
        <begin position="770"/>
        <end position="844"/>
    </location>
</feature>
<dbReference type="Gene3D" id="1.50.10.10">
    <property type="match status" value="1"/>
</dbReference>
<evidence type="ECO:0000313" key="9">
    <source>
        <dbReference type="Proteomes" id="UP001221597"/>
    </source>
</evidence>
<evidence type="ECO:0000256" key="1">
    <source>
        <dbReference type="ARBA" id="ARBA00001445"/>
    </source>
</evidence>
<dbReference type="Pfam" id="PF05592">
    <property type="entry name" value="Bac_rhamnosid"/>
    <property type="match status" value="1"/>
</dbReference>
<gene>
    <name evidence="8" type="ORF">P9989_02685</name>
</gene>
<evidence type="ECO:0000259" key="5">
    <source>
        <dbReference type="Pfam" id="PF08531"/>
    </source>
</evidence>
<dbReference type="InterPro" id="IPR013737">
    <property type="entry name" value="Bac_rhamnosid_N"/>
</dbReference>
<evidence type="ECO:0000259" key="6">
    <source>
        <dbReference type="Pfam" id="PF17389"/>
    </source>
</evidence>
<evidence type="ECO:0000259" key="4">
    <source>
        <dbReference type="Pfam" id="PF05592"/>
    </source>
</evidence>
<feature type="domain" description="Alpha-L-rhamnosidase concanavalin-like" evidence="4">
    <location>
        <begin position="312"/>
        <end position="412"/>
    </location>
</feature>
<dbReference type="InterPro" id="IPR008928">
    <property type="entry name" value="6-hairpin_glycosidase_sf"/>
</dbReference>
<sequence>MIEVKNLTCEYFKEPLGLDTQNPRISWQIESDKQEVKQSAYQLQVSKKQSFENPIYDQRFESHESILNEIKDLKLDPFTRYYFRVKIWCQGEVPTDWSPASFWETGFMNEEWEGEWITAPEKMEKSEASPYLYHSFNSRKEISQARVYATSLGVYELSINGSRVGDQYFSPGWTSYHNRIQYQAYDVTEYLTADHNEIGVSLGNGWYKGPFGFEGKKEIYGDTKAALVELHITYGDGTKVKIVTNKDWQAVATPILMSEIYHGETYDARLEDQRNHNVETVEVVNYPKHHIIHQQNEPVRKIDELIPLEIFTTREGDTVLDMGQNMVGWIKFNVRAEKGHQIALKHAEILDEEGNIYFGNLRKAEQKITYTCKGGGQEVFEPHFTFQGFRYVKLINFPEDVDLSDFTGEVLHSDMERTGDFETSNPLVNQLHHNIVWGQKGNFLDVPTDCPQRDERLGWTGDAQMFFKTASYLRNVGPFFNKWLKDLIADQLSNGGVPYVIPDIISKTDGNLGGVTHSVAAWGDAAVIIPWTLYVSYGDKRILEEQYSSMKAWVEYMRSQGEDENLWDTGFQLGDWLGLDSEPDTYTGVTDKTLIATAFFAYSTQILIRTAKVLELNDDLEAYEHLYKKIKDSYQDCFLKDNGSLQVQTQTAHVLTLMFNLVDKRSKEKIAADLVTLIEQEGVHLTTGFVGTPYLNLVLSENGYHYIASRLFLQKDYPSWLYQVTKGATTVWEHWDSIKPDGSFWSDDMNSFNHYAYGSIGEWMYKVLAGIDTDQTQPGYKHIHLAPKPGAELTWLRSTYHSMYGEIGSSWTFEGEVFTYNVSIPANTTATVTLPGAASPVKNQKLFLEAIGEYQFSGENVIVHIGSGNYKFQYEYNVLEGSL</sequence>
<dbReference type="InterPro" id="IPR008902">
    <property type="entry name" value="Rhamnosid_concanavalin"/>
</dbReference>
<dbReference type="SUPFAM" id="SSF48208">
    <property type="entry name" value="Six-hairpin glycosidases"/>
    <property type="match status" value="1"/>
</dbReference>
<dbReference type="InterPro" id="IPR035396">
    <property type="entry name" value="Bac_rhamnosid6H"/>
</dbReference>
<name>A0ABY8J3K6_9BACI</name>
<keyword evidence="3 8" id="KW-0378">Hydrolase</keyword>
<keyword evidence="9" id="KW-1185">Reference proteome</keyword>
<proteinExistence type="predicted"/>
<accession>A0ABY8J3K6</accession>
<feature type="domain" description="Alpha-L-rhamnosidase six-hairpin glycosidase" evidence="6">
    <location>
        <begin position="417"/>
        <end position="767"/>
    </location>
</feature>
<feature type="domain" description="Bacterial alpha-L-rhamnosidase N-terminal" evidence="5">
    <location>
        <begin position="140"/>
        <end position="301"/>
    </location>
</feature>
<dbReference type="InterPro" id="IPR013783">
    <property type="entry name" value="Ig-like_fold"/>
</dbReference>
<dbReference type="Pfam" id="PF08531">
    <property type="entry name" value="Bac_rhamnosid_N"/>
    <property type="match status" value="1"/>
</dbReference>
<dbReference type="Pfam" id="PF17390">
    <property type="entry name" value="Bac_rhamnosid_C"/>
    <property type="match status" value="1"/>
</dbReference>
<dbReference type="Pfam" id="PF17389">
    <property type="entry name" value="Bac_rhamnosid6H"/>
    <property type="match status" value="1"/>
</dbReference>
<organism evidence="8 9">
    <name type="scientific">Halobacillus naozhouensis</name>
    <dbReference type="NCBI Taxonomy" id="554880"/>
    <lineage>
        <taxon>Bacteria</taxon>
        <taxon>Bacillati</taxon>
        <taxon>Bacillota</taxon>
        <taxon>Bacilli</taxon>
        <taxon>Bacillales</taxon>
        <taxon>Bacillaceae</taxon>
        <taxon>Halobacillus</taxon>
    </lineage>
</organism>
<dbReference type="Gene3D" id="2.60.40.10">
    <property type="entry name" value="Immunoglobulins"/>
    <property type="match status" value="1"/>
</dbReference>
<dbReference type="PANTHER" id="PTHR33307">
    <property type="entry name" value="ALPHA-RHAMNOSIDASE (EUROFUNG)"/>
    <property type="match status" value="1"/>
</dbReference>
<dbReference type="Gene3D" id="2.60.120.260">
    <property type="entry name" value="Galactose-binding domain-like"/>
    <property type="match status" value="2"/>
</dbReference>
<evidence type="ECO:0000256" key="3">
    <source>
        <dbReference type="ARBA" id="ARBA00022801"/>
    </source>
</evidence>
<dbReference type="Pfam" id="PF25788">
    <property type="entry name" value="Ig_Rha78A_N"/>
    <property type="match status" value="1"/>
</dbReference>
<dbReference type="Proteomes" id="UP001221597">
    <property type="component" value="Chromosome"/>
</dbReference>
<dbReference type="InterPro" id="IPR016007">
    <property type="entry name" value="Alpha_rhamnosid"/>
</dbReference>
<dbReference type="GO" id="GO:0016787">
    <property type="term" value="F:hydrolase activity"/>
    <property type="evidence" value="ECO:0007669"/>
    <property type="project" value="UniProtKB-KW"/>
</dbReference>
<evidence type="ECO:0000256" key="2">
    <source>
        <dbReference type="ARBA" id="ARBA00012652"/>
    </source>
</evidence>
<reference evidence="8 9" key="1">
    <citation type="submission" date="2023-04" db="EMBL/GenBank/DDBJ databases">
        <title>Genome sequence of Halobacillus naozhouensis KACC 21980.</title>
        <authorList>
            <person name="Kim S."/>
            <person name="Heo J."/>
            <person name="Kwon S.-W."/>
        </authorList>
    </citation>
    <scope>NUCLEOTIDE SEQUENCE [LARGE SCALE GENOMIC DNA]</scope>
    <source>
        <strain evidence="8 9">KCTC 13234</strain>
    </source>
</reference>
<dbReference type="Gene3D" id="2.60.420.10">
    <property type="entry name" value="Maltose phosphorylase, domain 3"/>
    <property type="match status" value="1"/>
</dbReference>
<dbReference type="InterPro" id="IPR012341">
    <property type="entry name" value="6hp_glycosidase-like_sf"/>
</dbReference>
<dbReference type="EC" id="3.2.1.40" evidence="2"/>